<evidence type="ECO:0000256" key="10">
    <source>
        <dbReference type="ARBA" id="ARBA00023242"/>
    </source>
</evidence>
<dbReference type="Proteomes" id="UP001178508">
    <property type="component" value="Chromosome 21"/>
</dbReference>
<evidence type="ECO:0000313" key="14">
    <source>
        <dbReference type="EMBL" id="CAJ1082830.1"/>
    </source>
</evidence>
<dbReference type="PROSITE" id="PS50157">
    <property type="entry name" value="ZINC_FINGER_C2H2_2"/>
    <property type="match status" value="6"/>
</dbReference>
<dbReference type="InterPro" id="IPR036236">
    <property type="entry name" value="Znf_C2H2_sf"/>
</dbReference>
<evidence type="ECO:0000259" key="13">
    <source>
        <dbReference type="PROSITE" id="PS50157"/>
    </source>
</evidence>
<dbReference type="Gene3D" id="3.30.160.60">
    <property type="entry name" value="Classic Zinc Finger"/>
    <property type="match status" value="6"/>
</dbReference>
<dbReference type="Pfam" id="PF00096">
    <property type="entry name" value="zf-C2H2"/>
    <property type="match status" value="3"/>
</dbReference>
<name>A0AAV1HAZ6_XYRNO</name>
<dbReference type="FunFam" id="3.30.160.60:FF:000176">
    <property type="entry name" value="zinc finger protein 70"/>
    <property type="match status" value="1"/>
</dbReference>
<accession>A0AAV1HAZ6</accession>
<dbReference type="FunFam" id="3.30.160.60:FF:002343">
    <property type="entry name" value="Zinc finger protein 33A"/>
    <property type="match status" value="1"/>
</dbReference>
<sequence>MSKVQELRVFVNQRLSAAAEEIFELFERTILEYEEKLCGAKEKQHKLLNAVYNPEVRLHRADYQHLLLRKREVPPEQQHQQQQQQQEEDPGVDQEDPPEPSHIKQEQEELWNGQEGEQHQRPEEANINTIVFSPVPVKSEEDDDDVKPQSSQLYESQTEENRDTEQVKTDAENRPGPETDMNFYQDSGFQPAPLMETSQFTQCEPYYMNWYYDHTSEHQSGFNSVQNREFPLVDTKYKTPPASSSEFAPSFCEKEQLQNHNRIPVEEKPFVCSVCGQRYRYKHTLNIHMRLHSEGKHIKCPVCKKSFLWQAEIERHMRTHTGEKPFSCQFCGMRFAVSSNLNSHLQVHTGEKPFSCSVCKASFRRREGLERHMKTHTGEKPYSCTICGKRFIQHVTLKRHVLVHTGEKPYSCNICDKKFSRSEYVKTHKCVGESSGSQLS</sequence>
<dbReference type="EMBL" id="OY660884">
    <property type="protein sequence ID" value="CAJ1082830.1"/>
    <property type="molecule type" value="Genomic_DNA"/>
</dbReference>
<evidence type="ECO:0000256" key="1">
    <source>
        <dbReference type="ARBA" id="ARBA00004123"/>
    </source>
</evidence>
<feature type="domain" description="C2H2-type" evidence="13">
    <location>
        <begin position="270"/>
        <end position="297"/>
    </location>
</feature>
<dbReference type="SMART" id="SM00355">
    <property type="entry name" value="ZnF_C2H2"/>
    <property type="match status" value="6"/>
</dbReference>
<feature type="domain" description="C2H2-type" evidence="13">
    <location>
        <begin position="382"/>
        <end position="409"/>
    </location>
</feature>
<dbReference type="PROSITE" id="PS00028">
    <property type="entry name" value="ZINC_FINGER_C2H2_1"/>
    <property type="match status" value="5"/>
</dbReference>
<keyword evidence="15" id="KW-1185">Reference proteome</keyword>
<keyword evidence="3" id="KW-0479">Metal-binding</keyword>
<evidence type="ECO:0000256" key="7">
    <source>
        <dbReference type="ARBA" id="ARBA00023015"/>
    </source>
</evidence>
<evidence type="ECO:0000256" key="11">
    <source>
        <dbReference type="PROSITE-ProRule" id="PRU00042"/>
    </source>
</evidence>
<evidence type="ECO:0000256" key="4">
    <source>
        <dbReference type="ARBA" id="ARBA00022737"/>
    </source>
</evidence>
<keyword evidence="6" id="KW-0862">Zinc</keyword>
<evidence type="ECO:0000256" key="6">
    <source>
        <dbReference type="ARBA" id="ARBA00022833"/>
    </source>
</evidence>
<feature type="domain" description="C2H2-type" evidence="13">
    <location>
        <begin position="298"/>
        <end position="325"/>
    </location>
</feature>
<feature type="region of interest" description="Disordered" evidence="12">
    <location>
        <begin position="73"/>
        <end position="181"/>
    </location>
</feature>
<organism evidence="14 15">
    <name type="scientific">Xyrichtys novacula</name>
    <name type="common">Pearly razorfish</name>
    <name type="synonym">Hemipteronotus novacula</name>
    <dbReference type="NCBI Taxonomy" id="13765"/>
    <lineage>
        <taxon>Eukaryota</taxon>
        <taxon>Metazoa</taxon>
        <taxon>Chordata</taxon>
        <taxon>Craniata</taxon>
        <taxon>Vertebrata</taxon>
        <taxon>Euteleostomi</taxon>
        <taxon>Actinopterygii</taxon>
        <taxon>Neopterygii</taxon>
        <taxon>Teleostei</taxon>
        <taxon>Neoteleostei</taxon>
        <taxon>Acanthomorphata</taxon>
        <taxon>Eupercaria</taxon>
        <taxon>Labriformes</taxon>
        <taxon>Labridae</taxon>
        <taxon>Xyrichtys</taxon>
    </lineage>
</organism>
<dbReference type="GO" id="GO:0000978">
    <property type="term" value="F:RNA polymerase II cis-regulatory region sequence-specific DNA binding"/>
    <property type="evidence" value="ECO:0007669"/>
    <property type="project" value="TreeGrafter"/>
</dbReference>
<feature type="domain" description="C2H2-type" evidence="13">
    <location>
        <begin position="326"/>
        <end position="353"/>
    </location>
</feature>
<evidence type="ECO:0000313" key="15">
    <source>
        <dbReference type="Proteomes" id="UP001178508"/>
    </source>
</evidence>
<keyword evidence="4" id="KW-0677">Repeat</keyword>
<evidence type="ECO:0000256" key="12">
    <source>
        <dbReference type="SAM" id="MobiDB-lite"/>
    </source>
</evidence>
<keyword evidence="9" id="KW-0804">Transcription</keyword>
<feature type="domain" description="C2H2-type" evidence="13">
    <location>
        <begin position="410"/>
        <end position="439"/>
    </location>
</feature>
<dbReference type="PANTHER" id="PTHR23235">
    <property type="entry name" value="KRUEPPEL-LIKE TRANSCRIPTION FACTOR"/>
    <property type="match status" value="1"/>
</dbReference>
<keyword evidence="8" id="KW-0238">DNA-binding</keyword>
<dbReference type="AlphaFoldDB" id="A0AAV1HAZ6"/>
<feature type="domain" description="C2H2-type" evidence="13">
    <location>
        <begin position="354"/>
        <end position="381"/>
    </location>
</feature>
<keyword evidence="5 11" id="KW-0863">Zinc-finger</keyword>
<dbReference type="FunFam" id="3.30.160.60:FF:001384">
    <property type="entry name" value="Zinc finger protein"/>
    <property type="match status" value="1"/>
</dbReference>
<keyword evidence="7" id="KW-0805">Transcription regulation</keyword>
<dbReference type="SUPFAM" id="SSF57667">
    <property type="entry name" value="beta-beta-alpha zinc fingers"/>
    <property type="match status" value="3"/>
</dbReference>
<dbReference type="PANTHER" id="PTHR23235:SF120">
    <property type="entry name" value="KRUPPEL-LIKE FACTOR 15"/>
    <property type="match status" value="1"/>
</dbReference>
<dbReference type="GO" id="GO:0005634">
    <property type="term" value="C:nucleus"/>
    <property type="evidence" value="ECO:0007669"/>
    <property type="project" value="UniProtKB-SubCell"/>
</dbReference>
<reference evidence="14" key="1">
    <citation type="submission" date="2023-08" db="EMBL/GenBank/DDBJ databases">
        <authorList>
            <person name="Alioto T."/>
            <person name="Alioto T."/>
            <person name="Gomez Garrido J."/>
        </authorList>
    </citation>
    <scope>NUCLEOTIDE SEQUENCE</scope>
</reference>
<feature type="compositionally biased region" description="Acidic residues" evidence="12">
    <location>
        <begin position="86"/>
        <end position="98"/>
    </location>
</feature>
<proteinExistence type="inferred from homology"/>
<evidence type="ECO:0000256" key="5">
    <source>
        <dbReference type="ARBA" id="ARBA00022771"/>
    </source>
</evidence>
<comment type="subcellular location">
    <subcellularLocation>
        <location evidence="1">Nucleus</location>
    </subcellularLocation>
</comment>
<feature type="compositionally biased region" description="Low complexity" evidence="12">
    <location>
        <begin position="75"/>
        <end position="85"/>
    </location>
</feature>
<protein>
    <submittedName>
        <fullName evidence="14">Zinc finger protein 135-like isoform X1</fullName>
    </submittedName>
</protein>
<dbReference type="GO" id="GO:0008270">
    <property type="term" value="F:zinc ion binding"/>
    <property type="evidence" value="ECO:0007669"/>
    <property type="project" value="UniProtKB-KW"/>
</dbReference>
<dbReference type="FunFam" id="3.30.160.60:FF:000634">
    <property type="entry name" value="Zinc finger X-chromosomal protein"/>
    <property type="match status" value="1"/>
</dbReference>
<evidence type="ECO:0000256" key="2">
    <source>
        <dbReference type="ARBA" id="ARBA00006991"/>
    </source>
</evidence>
<comment type="similarity">
    <text evidence="2">Belongs to the krueppel C2H2-type zinc-finger protein family.</text>
</comment>
<keyword evidence="10" id="KW-0539">Nucleus</keyword>
<evidence type="ECO:0000256" key="8">
    <source>
        <dbReference type="ARBA" id="ARBA00023125"/>
    </source>
</evidence>
<evidence type="ECO:0000256" key="9">
    <source>
        <dbReference type="ARBA" id="ARBA00023163"/>
    </source>
</evidence>
<dbReference type="InterPro" id="IPR013087">
    <property type="entry name" value="Znf_C2H2_type"/>
</dbReference>
<dbReference type="FunFam" id="3.30.160.60:FF:001480">
    <property type="entry name" value="Si:cabz01071911.3"/>
    <property type="match status" value="1"/>
</dbReference>
<gene>
    <name evidence="14" type="ORF">XNOV1_A004578</name>
</gene>
<dbReference type="Pfam" id="PF13465">
    <property type="entry name" value="zf-H2C2_2"/>
    <property type="match status" value="1"/>
</dbReference>
<feature type="compositionally biased region" description="Basic and acidic residues" evidence="12">
    <location>
        <begin position="159"/>
        <end position="177"/>
    </location>
</feature>
<dbReference type="GO" id="GO:0000981">
    <property type="term" value="F:DNA-binding transcription factor activity, RNA polymerase II-specific"/>
    <property type="evidence" value="ECO:0007669"/>
    <property type="project" value="TreeGrafter"/>
</dbReference>
<evidence type="ECO:0000256" key="3">
    <source>
        <dbReference type="ARBA" id="ARBA00022723"/>
    </source>
</evidence>